<proteinExistence type="predicted"/>
<comment type="caution">
    <text evidence="2">The sequence shown here is derived from an EMBL/GenBank/DDBJ whole genome shotgun (WGS) entry which is preliminary data.</text>
</comment>
<gene>
    <name evidence="2" type="ORF">Q8G35_12345</name>
</gene>
<evidence type="ECO:0000256" key="1">
    <source>
        <dbReference type="SAM" id="MobiDB-lite"/>
    </source>
</evidence>
<dbReference type="AlphaFoldDB" id="A0AA90NT51"/>
<dbReference type="Proteomes" id="UP001178277">
    <property type="component" value="Unassembled WGS sequence"/>
</dbReference>
<name>A0AA90NT51_9BACI</name>
<feature type="region of interest" description="Disordered" evidence="1">
    <location>
        <begin position="1"/>
        <end position="23"/>
    </location>
</feature>
<evidence type="ECO:0000313" key="3">
    <source>
        <dbReference type="Proteomes" id="UP001178277"/>
    </source>
</evidence>
<dbReference type="RefSeq" id="WP_305160484.1">
    <property type="nucleotide sequence ID" value="NZ_JAUUTP010000011.1"/>
</dbReference>
<sequence>MKKNNPGVRENSPKKDAALTSRITVKSKLNNRIGKKSRNIELARDFV</sequence>
<organism evidence="2 3">
    <name type="scientific">Peribacillus simplex</name>
    <dbReference type="NCBI Taxonomy" id="1478"/>
    <lineage>
        <taxon>Bacteria</taxon>
        <taxon>Bacillati</taxon>
        <taxon>Bacillota</taxon>
        <taxon>Bacilli</taxon>
        <taxon>Bacillales</taxon>
        <taxon>Bacillaceae</taxon>
        <taxon>Peribacillus</taxon>
    </lineage>
</organism>
<dbReference type="EMBL" id="JAUUTP010000011">
    <property type="protein sequence ID" value="MDP1419201.1"/>
    <property type="molecule type" value="Genomic_DNA"/>
</dbReference>
<accession>A0AA90NT51</accession>
<evidence type="ECO:0000313" key="2">
    <source>
        <dbReference type="EMBL" id="MDP1419201.1"/>
    </source>
</evidence>
<reference evidence="2" key="1">
    <citation type="submission" date="2023-07" db="EMBL/GenBank/DDBJ databases">
        <title>Murine gut Bacillus species.</title>
        <authorList>
            <person name="Gutman E."/>
            <person name="Hashuel R."/>
            <person name="Litvak Y."/>
        </authorList>
    </citation>
    <scope>NUCLEOTIDE SEQUENCE</scope>
    <source>
        <strain evidence="2">RU283</strain>
    </source>
</reference>
<protein>
    <submittedName>
        <fullName evidence="2">Uncharacterized protein</fullName>
    </submittedName>
</protein>